<organism evidence="5 6">
    <name type="scientific">Holothuria leucospilota</name>
    <name type="common">Black long sea cucumber</name>
    <name type="synonym">Mertensiothuria leucospilota</name>
    <dbReference type="NCBI Taxonomy" id="206669"/>
    <lineage>
        <taxon>Eukaryota</taxon>
        <taxon>Metazoa</taxon>
        <taxon>Echinodermata</taxon>
        <taxon>Eleutherozoa</taxon>
        <taxon>Echinozoa</taxon>
        <taxon>Holothuroidea</taxon>
        <taxon>Aspidochirotacea</taxon>
        <taxon>Aspidochirotida</taxon>
        <taxon>Holothuriidae</taxon>
        <taxon>Holothuria</taxon>
    </lineage>
</organism>
<evidence type="ECO:0000259" key="4">
    <source>
        <dbReference type="Pfam" id="PF21376"/>
    </source>
</evidence>
<dbReference type="GO" id="GO:0012505">
    <property type="term" value="C:endomembrane system"/>
    <property type="evidence" value="ECO:0007669"/>
    <property type="project" value="UniProtKB-ARBA"/>
</dbReference>
<feature type="region of interest" description="Disordered" evidence="2">
    <location>
        <begin position="1"/>
        <end position="66"/>
    </location>
</feature>
<evidence type="ECO:0000313" key="6">
    <source>
        <dbReference type="Proteomes" id="UP001152320"/>
    </source>
</evidence>
<dbReference type="PANTHER" id="PTHR10760:SF2">
    <property type="entry name" value="LD13476P-RELATED"/>
    <property type="match status" value="1"/>
</dbReference>
<comment type="similarity">
    <text evidence="1">Belongs to the ClpA/ClpB family. Torsin subfamily.</text>
</comment>
<proteinExistence type="inferred from homology"/>
<comment type="caution">
    <text evidence="5">The sequence shown here is derived from an EMBL/GenBank/DDBJ whole genome shotgun (WGS) entry which is preliminary data.</text>
</comment>
<evidence type="ECO:0000256" key="3">
    <source>
        <dbReference type="SAM" id="Phobius"/>
    </source>
</evidence>
<keyword evidence="3" id="KW-0472">Membrane</keyword>
<feature type="compositionally biased region" description="Polar residues" evidence="2">
    <location>
        <begin position="216"/>
        <end position="226"/>
    </location>
</feature>
<dbReference type="AlphaFoldDB" id="A0A9Q1H7V5"/>
<gene>
    <name evidence="5" type="ORF">HOLleu_16522</name>
</gene>
<dbReference type="InterPro" id="IPR027417">
    <property type="entry name" value="P-loop_NTPase"/>
</dbReference>
<accession>A0A9Q1H7V5</accession>
<dbReference type="Pfam" id="PF21376">
    <property type="entry name" value="TOR1A_C"/>
    <property type="match status" value="1"/>
</dbReference>
<dbReference type="Pfam" id="PF06309">
    <property type="entry name" value="Torsin"/>
    <property type="match status" value="1"/>
</dbReference>
<reference evidence="5" key="1">
    <citation type="submission" date="2021-10" db="EMBL/GenBank/DDBJ databases">
        <title>Tropical sea cucumber genome reveals ecological adaptation and Cuvierian tubules defense mechanism.</title>
        <authorList>
            <person name="Chen T."/>
        </authorList>
    </citation>
    <scope>NUCLEOTIDE SEQUENCE</scope>
    <source>
        <strain evidence="5">Nanhai2018</strain>
        <tissue evidence="5">Muscle</tissue>
    </source>
</reference>
<keyword evidence="3" id="KW-0812">Transmembrane</keyword>
<keyword evidence="3" id="KW-1133">Transmembrane helix</keyword>
<protein>
    <submittedName>
        <fullName evidence="5">Torsin-1A</fullName>
    </submittedName>
</protein>
<evidence type="ECO:0000256" key="2">
    <source>
        <dbReference type="SAM" id="MobiDB-lite"/>
    </source>
</evidence>
<dbReference type="GO" id="GO:0016887">
    <property type="term" value="F:ATP hydrolysis activity"/>
    <property type="evidence" value="ECO:0007669"/>
    <property type="project" value="InterPro"/>
</dbReference>
<name>A0A9Q1H7V5_HOLLE</name>
<feature type="domain" description="Torsin-1A C-terminal" evidence="4">
    <location>
        <begin position="511"/>
        <end position="566"/>
    </location>
</feature>
<dbReference type="PANTHER" id="PTHR10760">
    <property type="entry name" value="TORSIN"/>
    <property type="match status" value="1"/>
</dbReference>
<feature type="transmembrane region" description="Helical" evidence="3">
    <location>
        <begin position="262"/>
        <end position="281"/>
    </location>
</feature>
<feature type="compositionally biased region" description="Pro residues" evidence="2">
    <location>
        <begin position="1"/>
        <end position="10"/>
    </location>
</feature>
<feature type="compositionally biased region" description="Polar residues" evidence="2">
    <location>
        <begin position="172"/>
        <end position="201"/>
    </location>
</feature>
<dbReference type="GO" id="GO:0005737">
    <property type="term" value="C:cytoplasm"/>
    <property type="evidence" value="ECO:0007669"/>
    <property type="project" value="UniProtKB-ARBA"/>
</dbReference>
<dbReference type="InterPro" id="IPR010448">
    <property type="entry name" value="Torsin"/>
</dbReference>
<dbReference type="OrthoDB" id="19623at2759"/>
<dbReference type="InterPro" id="IPR049337">
    <property type="entry name" value="TOR1A_C"/>
</dbReference>
<evidence type="ECO:0000313" key="5">
    <source>
        <dbReference type="EMBL" id="KAJ8038952.1"/>
    </source>
</evidence>
<feature type="region of interest" description="Disordered" evidence="2">
    <location>
        <begin position="105"/>
        <end position="131"/>
    </location>
</feature>
<feature type="compositionally biased region" description="Polar residues" evidence="2">
    <location>
        <begin position="31"/>
        <end position="56"/>
    </location>
</feature>
<dbReference type="SUPFAM" id="SSF52540">
    <property type="entry name" value="P-loop containing nucleoside triphosphate hydrolases"/>
    <property type="match status" value="1"/>
</dbReference>
<evidence type="ECO:0000256" key="1">
    <source>
        <dbReference type="ARBA" id="ARBA00006235"/>
    </source>
</evidence>
<dbReference type="GO" id="GO:0005524">
    <property type="term" value="F:ATP binding"/>
    <property type="evidence" value="ECO:0007669"/>
    <property type="project" value="InterPro"/>
</dbReference>
<dbReference type="Proteomes" id="UP001152320">
    <property type="component" value="Chromosome 7"/>
</dbReference>
<dbReference type="EMBL" id="JAIZAY010000007">
    <property type="protein sequence ID" value="KAJ8038952.1"/>
    <property type="molecule type" value="Genomic_DNA"/>
</dbReference>
<sequence>MPNKPSPPPVAGLNPGRNPDPMLITPGSKLHPQSNRLALTWPSSRSPNRSTHQPGQNTGGGDNKLVPIAEQGKVHTSFVVSPSGQPVLKVQSAYQGYFTPGNYHSSTPTGHPLFGGSRQGTPSNSPYRRRSDLHSERMGSFISFDESPRPVLQRTATWPAVLGKEVVAVSPVSPSQRVDDSSGGSQVRNRGSRLSMNQSARDLSVPSHDSHVYGDNSGSSFQPSYDFTPNSERKKLHLRYNKRYEAVDKHPIRNGICQMCCWFLMTVVVLVILFISLSFIIEENRNTPILLIPSEKMKLETYLHQNLFGQPIAVKEISSHIDRFLLSSNNETSLVISFHGGVGVGKSFSSRLLSDYFFSSDQKSSCVSTFYVPLHHSWSSKDRRSSLQDWLEPREADCAFRILIIDSLGGDTPCSLVSLLQDSIRSLVEGNLNKKHVVVMTTDIAALRIHDVTLKYQEGNKKDVLAIEHFSYPIKHSWGAIDEFLQQNSEEKCHFSGFINIINLTIPFLPLERRHIKHCAERDATNKGMILSDGQLNWVADQVSYFPRSWPVFSESGCKLVSQKVDLLNAVGEI</sequence>
<keyword evidence="6" id="KW-1185">Reference proteome</keyword>
<feature type="region of interest" description="Disordered" evidence="2">
    <location>
        <begin position="171"/>
        <end position="226"/>
    </location>
</feature>
<dbReference type="Gene3D" id="3.40.50.300">
    <property type="entry name" value="P-loop containing nucleotide triphosphate hydrolases"/>
    <property type="match status" value="1"/>
</dbReference>